<organism evidence="2 5">
    <name type="scientific">Agrobacterium larrymoorei</name>
    <dbReference type="NCBI Taxonomy" id="160699"/>
    <lineage>
        <taxon>Bacteria</taxon>
        <taxon>Pseudomonadati</taxon>
        <taxon>Pseudomonadota</taxon>
        <taxon>Alphaproteobacteria</taxon>
        <taxon>Hyphomicrobiales</taxon>
        <taxon>Rhizobiaceae</taxon>
        <taxon>Rhizobium/Agrobacterium group</taxon>
        <taxon>Agrobacterium</taxon>
    </lineage>
</organism>
<dbReference type="EMBL" id="CP124733">
    <property type="protein sequence ID" value="WHA39722.1"/>
    <property type="molecule type" value="Genomic_DNA"/>
</dbReference>
<dbReference type="OrthoDB" id="8374159at2"/>
<gene>
    <name evidence="2" type="ORF">CFBP5473_07335</name>
    <name evidence="4" type="ORF">CFBP5477_007600</name>
    <name evidence="3" type="ORF">J5285_12365</name>
</gene>
<dbReference type="KEGG" id="alf:CFBP5473_07335"/>
<evidence type="ECO:0000256" key="1">
    <source>
        <dbReference type="SAM" id="SignalP"/>
    </source>
</evidence>
<evidence type="ECO:0000313" key="6">
    <source>
        <dbReference type="Proteomes" id="UP000826513"/>
    </source>
</evidence>
<reference evidence="3 6" key="2">
    <citation type="submission" date="2021-03" db="EMBL/GenBank/DDBJ databases">
        <title>Rapid diversification of plasmids in a genus of pathogenic and nitrogen fixing bacteria.</title>
        <authorList>
            <person name="Weisberg A.J."/>
            <person name="Miller M."/>
            <person name="Ream W."/>
            <person name="Grunwald N.J."/>
            <person name="Chang J.H."/>
        </authorList>
    </citation>
    <scope>NUCLEOTIDE SEQUENCE [LARGE SCALE GENOMIC DNA]</scope>
    <source>
        <strain evidence="3 6">AF3.44</strain>
    </source>
</reference>
<dbReference type="Proteomes" id="UP000298545">
    <property type="component" value="Chromosome circular"/>
</dbReference>
<accession>A0A4D7E0B8</accession>
<dbReference type="AlphaFoldDB" id="A0A4D7E0B8"/>
<keyword evidence="6" id="KW-1185">Reference proteome</keyword>
<evidence type="ECO:0000313" key="3">
    <source>
        <dbReference type="EMBL" id="QYA06814.1"/>
    </source>
</evidence>
<proteinExistence type="predicted"/>
<dbReference type="Proteomes" id="UP000826513">
    <property type="component" value="Chromosome 1"/>
</dbReference>
<evidence type="ECO:0000313" key="2">
    <source>
        <dbReference type="EMBL" id="QCI97740.1"/>
    </source>
</evidence>
<dbReference type="EMBL" id="CP072167">
    <property type="protein sequence ID" value="QYA06814.1"/>
    <property type="molecule type" value="Genomic_DNA"/>
</dbReference>
<dbReference type="RefSeq" id="WP_027673318.1">
    <property type="nucleotide sequence ID" value="NZ_CP039691.1"/>
</dbReference>
<reference evidence="4" key="3">
    <citation type="submission" date="2023-05" db="EMBL/GenBank/DDBJ databases">
        <title>Complete genome sequence of Agrobacterium larrymoorei CFBP5477.</title>
        <authorList>
            <person name="Yen H.-C."/>
            <person name="Chou L."/>
            <person name="Lin Y.-C."/>
            <person name="Lai E.-M."/>
            <person name="Kuo C.-H."/>
        </authorList>
    </citation>
    <scope>NUCLEOTIDE SEQUENCE</scope>
    <source>
        <strain evidence="4">CFBP5477</strain>
    </source>
</reference>
<evidence type="ECO:0000313" key="4">
    <source>
        <dbReference type="EMBL" id="WHA39722.1"/>
    </source>
</evidence>
<feature type="chain" id="PRO_5044606477" evidence="1">
    <location>
        <begin position="21"/>
        <end position="81"/>
    </location>
</feature>
<reference evidence="2 5" key="1">
    <citation type="submission" date="2019-04" db="EMBL/GenBank/DDBJ databases">
        <title>Complete genome sequence of Agrobacterium larrymoorei CFBP5473.</title>
        <authorList>
            <person name="Haryono M."/>
            <person name="Chou L."/>
            <person name="Lin Y.-C."/>
            <person name="Lai E.-M."/>
            <person name="Kuo C.-H."/>
        </authorList>
    </citation>
    <scope>NUCLEOTIDE SEQUENCE [LARGE SCALE GENOMIC DNA]</scope>
    <source>
        <strain evidence="2 5">CFBP5473</strain>
    </source>
</reference>
<name>A0A4D7E0B8_9HYPH</name>
<evidence type="ECO:0000313" key="5">
    <source>
        <dbReference type="Proteomes" id="UP000298545"/>
    </source>
</evidence>
<keyword evidence="1" id="KW-0732">Signal</keyword>
<sequence length="81" mass="8333">MKEVLIIAAALGISASAALAECGDKTGINASIPVDREFKTASITPPTEPAQKPTLILKKTDRLPGATAAVVASPQSAMERM</sequence>
<dbReference type="Proteomes" id="UP000298664">
    <property type="component" value="Chromosome Circular"/>
</dbReference>
<feature type="signal peptide" evidence="1">
    <location>
        <begin position="1"/>
        <end position="20"/>
    </location>
</feature>
<dbReference type="EMBL" id="CP039691">
    <property type="protein sequence ID" value="QCI97740.1"/>
    <property type="molecule type" value="Genomic_DNA"/>
</dbReference>
<protein>
    <submittedName>
        <fullName evidence="2">Uncharacterized protein</fullName>
    </submittedName>
</protein>